<reference evidence="2 3" key="1">
    <citation type="submission" date="2019-03" db="EMBL/GenBank/DDBJ databases">
        <title>Genomic Encyclopedia of Type Strains, Phase III (KMG-III): the genomes of soil and plant-associated and newly described type strains.</title>
        <authorList>
            <person name="Whitman W."/>
        </authorList>
    </citation>
    <scope>NUCLEOTIDE SEQUENCE [LARGE SCALE GENOMIC DNA]</scope>
    <source>
        <strain evidence="2 3">VKM Ac-2527</strain>
    </source>
</reference>
<sequence>MNADHLCGLLAEPSRLRTYAAVVLGARTPEEITGAAGLELPVVAKALQRLGKNGLIQSDADGLYAEESVFKDVVRTSRPEREPLDPDPSRDAVLASFIRDGRLTHFPTVPAKFRIVLEYLATSFDPGTEYPEATVNAILNSWHPDHAALRRELVDAGLLTRANSLYRRTT</sequence>
<dbReference type="InterPro" id="IPR036390">
    <property type="entry name" value="WH_DNA-bd_sf"/>
</dbReference>
<evidence type="ECO:0000313" key="3">
    <source>
        <dbReference type="Proteomes" id="UP000295388"/>
    </source>
</evidence>
<dbReference type="Gene3D" id="1.10.10.10">
    <property type="entry name" value="Winged helix-like DNA-binding domain superfamily/Winged helix DNA-binding domain"/>
    <property type="match status" value="1"/>
</dbReference>
<dbReference type="InterPro" id="IPR036388">
    <property type="entry name" value="WH-like_DNA-bd_sf"/>
</dbReference>
<name>A0A4R6K8Q7_9ACTN</name>
<dbReference type="InterPro" id="IPR018656">
    <property type="entry name" value="DUF2087"/>
</dbReference>
<protein>
    <recommendedName>
        <fullName evidence="1">DUF2087 domain-containing protein</fullName>
    </recommendedName>
</protein>
<feature type="domain" description="DUF2087" evidence="1">
    <location>
        <begin position="102"/>
        <end position="168"/>
    </location>
</feature>
<dbReference type="OrthoDB" id="529288at2"/>
<dbReference type="SUPFAM" id="SSF46785">
    <property type="entry name" value="Winged helix' DNA-binding domain"/>
    <property type="match status" value="1"/>
</dbReference>
<dbReference type="AlphaFoldDB" id="A0A4R6K8Q7"/>
<dbReference type="EMBL" id="SNWQ01000016">
    <property type="protein sequence ID" value="TDO44346.1"/>
    <property type="molecule type" value="Genomic_DNA"/>
</dbReference>
<organism evidence="2 3">
    <name type="scientific">Kribbella caucasensis</name>
    <dbReference type="NCBI Taxonomy" id="2512215"/>
    <lineage>
        <taxon>Bacteria</taxon>
        <taxon>Bacillati</taxon>
        <taxon>Actinomycetota</taxon>
        <taxon>Actinomycetes</taxon>
        <taxon>Propionibacteriales</taxon>
        <taxon>Kribbellaceae</taxon>
        <taxon>Kribbella</taxon>
    </lineage>
</organism>
<dbReference type="Proteomes" id="UP000295388">
    <property type="component" value="Unassembled WGS sequence"/>
</dbReference>
<accession>A0A4R6K8Q7</accession>
<dbReference type="Pfam" id="PF09860">
    <property type="entry name" value="DUF2087"/>
    <property type="match status" value="1"/>
</dbReference>
<evidence type="ECO:0000259" key="1">
    <source>
        <dbReference type="Pfam" id="PF09860"/>
    </source>
</evidence>
<evidence type="ECO:0000313" key="2">
    <source>
        <dbReference type="EMBL" id="TDO44346.1"/>
    </source>
</evidence>
<dbReference type="RefSeq" id="WP_133803424.1">
    <property type="nucleotide sequence ID" value="NZ_SNWQ01000016.1"/>
</dbReference>
<gene>
    <name evidence="2" type="ORF">EV643_116158</name>
</gene>
<comment type="caution">
    <text evidence="2">The sequence shown here is derived from an EMBL/GenBank/DDBJ whole genome shotgun (WGS) entry which is preliminary data.</text>
</comment>
<keyword evidence="3" id="KW-1185">Reference proteome</keyword>
<proteinExistence type="predicted"/>